<dbReference type="Gene3D" id="1.25.40.10">
    <property type="entry name" value="Tetratricopeptide repeat domain"/>
    <property type="match status" value="2"/>
</dbReference>
<evidence type="ECO:0000259" key="2">
    <source>
        <dbReference type="Pfam" id="PF12770"/>
    </source>
</evidence>
<protein>
    <submittedName>
        <fullName evidence="3">CHAT domain-containing protein</fullName>
    </submittedName>
</protein>
<name>A0A3L9Y998_9FLAO</name>
<dbReference type="PANTHER" id="PTHR10098:SF108">
    <property type="entry name" value="TETRATRICOPEPTIDE REPEAT PROTEIN 28"/>
    <property type="match status" value="1"/>
</dbReference>
<evidence type="ECO:0000313" key="3">
    <source>
        <dbReference type="EMBL" id="RMA57271.1"/>
    </source>
</evidence>
<gene>
    <name evidence="3" type="ORF">BXY75_3158</name>
</gene>
<dbReference type="Proteomes" id="UP000271339">
    <property type="component" value="Unassembled WGS sequence"/>
</dbReference>
<proteinExistence type="predicted"/>
<dbReference type="OrthoDB" id="9771112at2"/>
<keyword evidence="4" id="KW-1185">Reference proteome</keyword>
<dbReference type="PANTHER" id="PTHR10098">
    <property type="entry name" value="RAPSYN-RELATED"/>
    <property type="match status" value="1"/>
</dbReference>
<dbReference type="EMBL" id="REFC01000015">
    <property type="protein sequence ID" value="RMA57271.1"/>
    <property type="molecule type" value="Genomic_DNA"/>
</dbReference>
<sequence>MVSGSFSGFWASHSPLSPLASEGVVGLSGVATSLPANGSQGRELQQSLNPLRRFLPLIIILFASQFLLAQQLEENIYNSLDQFIENPSEENLEMLQIKEATFETNVTSEEEKLALLILDCNLGYYNNRFGRTQFAIDWYEKAWKLYEENKFTTYDISEFCLKPLGNLYTITGAFTNAESTIKQYIHLAEEAKNPIQRTSGVINLSVVYHNTGNYQTAILILEKELQNKTITKSQKAALENNLATNLFAIGKTDEAQEIIDRAIKNGSLISAKAYKNAAQIAVRENDFQKAENYLFQAERALSQNPDFSARELAKLYQEQAQLYMMQQKDAEANKSLQKSLHTLLPNLEKDQLPEASMLYAENTFLDVLDGLAHQETDLEIALQYFDLSFYVSQLLSRELNSQEAKILHQLDDRVRSEKCIALLFDNYQNSGDDTLMERAFNYAERSKAVVLSEMQLKRSLLSQHLNDTLLQKEQQLIRKQEALINNLVRAQLSEGSKEDINNITFSLNSLHLELKTVAKEIALKYPEEENTTVAIETIQQKLLEDSARMYYFFFGREVLYTFRISNATMELQKKPITAKFSNILLDYIHSFDTSSKINDDIPKYTKTAFSLYQELDLKNHSKVKNLVIIPDGLLNFVSFEALLTEETNTINYSKMPFLVKAQSLAYNTTAGMYANSSRSEEKNKVLGVFPVFYNTKSELKFSVNESESLDRDMNSTLLMREQATKANFLNEAPRYNILHLSTHASGGDFVIPANIQFIDDVMLLHELYSLDLHPELVVLSACETGIGKLQKGEGAMSVARGFQYAGAKNLLFSLWKVNDLSTAQLMDSFYKSFRKNESAFVSNHLSKLKYLQNGDISTIKKSPYYWSSFVYYGGLSEAKTSYNTLIVFVGLTLLVLFIVVMRKKRT</sequence>
<keyword evidence="1" id="KW-1133">Transmembrane helix</keyword>
<dbReference type="RefSeq" id="WP_121908685.1">
    <property type="nucleotide sequence ID" value="NZ_REFC01000015.1"/>
</dbReference>
<organism evidence="3 4">
    <name type="scientific">Ulvibacter antarcticus</name>
    <dbReference type="NCBI Taxonomy" id="442714"/>
    <lineage>
        <taxon>Bacteria</taxon>
        <taxon>Pseudomonadati</taxon>
        <taxon>Bacteroidota</taxon>
        <taxon>Flavobacteriia</taxon>
        <taxon>Flavobacteriales</taxon>
        <taxon>Flavobacteriaceae</taxon>
        <taxon>Ulvibacter</taxon>
    </lineage>
</organism>
<evidence type="ECO:0000313" key="4">
    <source>
        <dbReference type="Proteomes" id="UP000271339"/>
    </source>
</evidence>
<accession>A0A3L9Y998</accession>
<reference evidence="3 4" key="1">
    <citation type="submission" date="2018-10" db="EMBL/GenBank/DDBJ databases">
        <title>Genomic Encyclopedia of Archaeal and Bacterial Type Strains, Phase II (KMG-II): from individual species to whole genera.</title>
        <authorList>
            <person name="Goeker M."/>
        </authorList>
    </citation>
    <scope>NUCLEOTIDE SEQUENCE [LARGE SCALE GENOMIC DNA]</scope>
    <source>
        <strain evidence="3 4">DSM 23424</strain>
    </source>
</reference>
<keyword evidence="1" id="KW-0812">Transmembrane</keyword>
<dbReference type="SUPFAM" id="SSF48452">
    <property type="entry name" value="TPR-like"/>
    <property type="match status" value="1"/>
</dbReference>
<dbReference type="Pfam" id="PF12770">
    <property type="entry name" value="CHAT"/>
    <property type="match status" value="1"/>
</dbReference>
<evidence type="ECO:0000256" key="1">
    <source>
        <dbReference type="SAM" id="Phobius"/>
    </source>
</evidence>
<feature type="domain" description="CHAT" evidence="2">
    <location>
        <begin position="615"/>
        <end position="873"/>
    </location>
</feature>
<dbReference type="InterPro" id="IPR011990">
    <property type="entry name" value="TPR-like_helical_dom_sf"/>
</dbReference>
<keyword evidence="1" id="KW-0472">Membrane</keyword>
<comment type="caution">
    <text evidence="3">The sequence shown here is derived from an EMBL/GenBank/DDBJ whole genome shotgun (WGS) entry which is preliminary data.</text>
</comment>
<dbReference type="InterPro" id="IPR024983">
    <property type="entry name" value="CHAT_dom"/>
</dbReference>
<feature type="transmembrane region" description="Helical" evidence="1">
    <location>
        <begin position="882"/>
        <end position="901"/>
    </location>
</feature>
<dbReference type="AlphaFoldDB" id="A0A3L9Y998"/>